<evidence type="ECO:0000256" key="5">
    <source>
        <dbReference type="ARBA" id="ARBA00022801"/>
    </source>
</evidence>
<dbReference type="InterPro" id="IPR026891">
    <property type="entry name" value="Fn3-like"/>
</dbReference>
<dbReference type="SUPFAM" id="SSF51445">
    <property type="entry name" value="(Trans)glycosidases"/>
    <property type="match status" value="1"/>
</dbReference>
<dbReference type="FunFam" id="3.20.20.300:FF:000005">
    <property type="entry name" value="Periplasmic beta-glucosidase"/>
    <property type="match status" value="1"/>
</dbReference>
<reference evidence="10 11" key="1">
    <citation type="submission" date="2015-03" db="EMBL/GenBank/DDBJ databases">
        <title>Complete genome sequence of Muricauda lutaonensis CC-HSB-11T, isolated from a coastal hot spring.</title>
        <authorList>
            <person name="Kim K.M."/>
        </authorList>
    </citation>
    <scope>NUCLEOTIDE SEQUENCE [LARGE SCALE GENOMIC DNA]</scope>
    <source>
        <strain evidence="10 11">CC-HSB-11</strain>
    </source>
</reference>
<dbReference type="InterPro" id="IPR002772">
    <property type="entry name" value="Glyco_hydro_3_C"/>
</dbReference>
<dbReference type="PROSITE" id="PS00775">
    <property type="entry name" value="GLYCOSYL_HYDROL_F3"/>
    <property type="match status" value="1"/>
</dbReference>
<dbReference type="AlphaFoldDB" id="A0A0D5YQA5"/>
<dbReference type="FunFam" id="2.60.40.10:FF:000495">
    <property type="entry name" value="Periplasmic beta-glucosidase"/>
    <property type="match status" value="1"/>
</dbReference>
<evidence type="ECO:0000313" key="10">
    <source>
        <dbReference type="EMBL" id="AKA34094.1"/>
    </source>
</evidence>
<organism evidence="10 11">
    <name type="scientific">Flagellimonas lutaonensis</name>
    <dbReference type="NCBI Taxonomy" id="516051"/>
    <lineage>
        <taxon>Bacteria</taxon>
        <taxon>Pseudomonadati</taxon>
        <taxon>Bacteroidota</taxon>
        <taxon>Flavobacteriia</taxon>
        <taxon>Flavobacteriales</taxon>
        <taxon>Flavobacteriaceae</taxon>
        <taxon>Flagellimonas</taxon>
    </lineage>
</organism>
<protein>
    <recommendedName>
        <fullName evidence="3">beta-glucosidase</fullName>
        <ecNumber evidence="3">3.2.1.21</ecNumber>
    </recommendedName>
</protein>
<dbReference type="SUPFAM" id="SSF52279">
    <property type="entry name" value="Beta-D-glucan exohydrolase, C-terminal domain"/>
    <property type="match status" value="1"/>
</dbReference>
<comment type="catalytic activity">
    <reaction evidence="1">
        <text>Hydrolysis of terminal, non-reducing beta-D-glucosyl residues with release of beta-D-glucose.</text>
        <dbReference type="EC" id="3.2.1.21"/>
    </reaction>
</comment>
<keyword evidence="4 8" id="KW-0732">Signal</keyword>
<dbReference type="PATRIC" id="fig|516051.4.peg.428"/>
<dbReference type="Pfam" id="PF00933">
    <property type="entry name" value="Glyco_hydro_3"/>
    <property type="match status" value="1"/>
</dbReference>
<dbReference type="EC" id="3.2.1.21" evidence="3"/>
<dbReference type="PANTHER" id="PTHR30620:SF16">
    <property type="entry name" value="LYSOSOMAL BETA GLUCOSIDASE"/>
    <property type="match status" value="1"/>
</dbReference>
<proteinExistence type="inferred from homology"/>
<evidence type="ECO:0000259" key="9">
    <source>
        <dbReference type="SMART" id="SM01217"/>
    </source>
</evidence>
<dbReference type="InterPro" id="IPR019800">
    <property type="entry name" value="Glyco_hydro_3_AS"/>
</dbReference>
<sequence>MPRYHITFCLVLFSVFTFNTSLMAQQNFEKQIDSILNLMTLEEKVGQMNQYNGFWDVTGPVPKEGNAAEKYEHLKKGMVGSMLNVHGVENVRKLQELVVNESRLGIPLLFGFDVIHGYKTLAPIPLAEAASWDLEAIERSARIAAKEAAAVGLNWTFAPMVDISRDARWGRVMEGGGEDPYLGAKIGVARVKGFQGDDLAAPNTIAACAKHFAAYGFAEAGRDYNTVDIGLNTLYNIVLPPFEAVVNADVRTVMNAFNILNGIPATGDAFLQREILKGKWNFDGFVISDWGSVGEMVPHGHAENLEHAAELAVKGGSDMDMESTAYVTHLVDLVKAGKVEEKWVDDAVRRILRVKFELGLFEDPFRYCNEKREKERLYHQDHLNGALDMATKSIVLLKNENDLLPLSKDQKNIVIIGDLADDKNSPLGSWRLASDDNTAVSVLEGLHTYTKNYTYVQGPKIFDDKADFLHHVKVHDSTEGITEAVEAAKNAEVVVMVLGEHGFMSGEGRSRTNLNLPGKQLDLLKAVHQVNKNIVLVLMNGRPLTITWEAANIPAILETWHLGSQTGHAISKVLFGDYNPSGKLPMTFPRSVGQIPIYYNHYSTGRPVEQPNVFWSHYGDESNKPLYPFGYGLSYTSFKYDDLRIDSSDPKNINVSVTVANTGKVKGEEVVQLYIHDRVASIVQPVKKLKGFKKIMLAPGETREVTFTLTDAELGFYDQSHNWVVEPGTFDVMVGTSSVEGLSESFTLK</sequence>
<dbReference type="Pfam" id="PF14310">
    <property type="entry name" value="Fn3-like"/>
    <property type="match status" value="1"/>
</dbReference>
<comment type="similarity">
    <text evidence="2 7">Belongs to the glycosyl hydrolase 3 family.</text>
</comment>
<dbReference type="STRING" id="516051.VC82_413"/>
<dbReference type="PANTHER" id="PTHR30620">
    <property type="entry name" value="PERIPLASMIC BETA-GLUCOSIDASE-RELATED"/>
    <property type="match status" value="1"/>
</dbReference>
<dbReference type="Proteomes" id="UP000032726">
    <property type="component" value="Chromosome"/>
</dbReference>
<dbReference type="InterPro" id="IPR017853">
    <property type="entry name" value="GH"/>
</dbReference>
<dbReference type="Gene3D" id="2.60.40.10">
    <property type="entry name" value="Immunoglobulins"/>
    <property type="match status" value="1"/>
</dbReference>
<name>A0A0D5YQA5_9FLAO</name>
<feature type="chain" id="PRO_5002300366" description="beta-glucosidase" evidence="8">
    <location>
        <begin position="25"/>
        <end position="749"/>
    </location>
</feature>
<evidence type="ECO:0000256" key="8">
    <source>
        <dbReference type="SAM" id="SignalP"/>
    </source>
</evidence>
<dbReference type="InterPro" id="IPR013783">
    <property type="entry name" value="Ig-like_fold"/>
</dbReference>
<keyword evidence="5 7" id="KW-0378">Hydrolase</keyword>
<dbReference type="Pfam" id="PF01915">
    <property type="entry name" value="Glyco_hydro_3_C"/>
    <property type="match status" value="1"/>
</dbReference>
<dbReference type="PRINTS" id="PR00133">
    <property type="entry name" value="GLHYDRLASE3"/>
</dbReference>
<evidence type="ECO:0000256" key="3">
    <source>
        <dbReference type="ARBA" id="ARBA00012744"/>
    </source>
</evidence>
<evidence type="ECO:0000256" key="1">
    <source>
        <dbReference type="ARBA" id="ARBA00000448"/>
    </source>
</evidence>
<dbReference type="InterPro" id="IPR036881">
    <property type="entry name" value="Glyco_hydro_3_C_sf"/>
</dbReference>
<dbReference type="HOGENOM" id="CLU_004542_5_1_10"/>
<dbReference type="InterPro" id="IPR001764">
    <property type="entry name" value="Glyco_hydro_3_N"/>
</dbReference>
<feature type="domain" description="Fibronectin type III-like" evidence="9">
    <location>
        <begin position="669"/>
        <end position="738"/>
    </location>
</feature>
<evidence type="ECO:0000256" key="2">
    <source>
        <dbReference type="ARBA" id="ARBA00005336"/>
    </source>
</evidence>
<dbReference type="Gene3D" id="3.20.20.300">
    <property type="entry name" value="Glycoside hydrolase, family 3, N-terminal domain"/>
    <property type="match status" value="1"/>
</dbReference>
<evidence type="ECO:0000256" key="7">
    <source>
        <dbReference type="RuleBase" id="RU361161"/>
    </source>
</evidence>
<dbReference type="GO" id="GO:0009251">
    <property type="term" value="P:glucan catabolic process"/>
    <property type="evidence" value="ECO:0007669"/>
    <property type="project" value="TreeGrafter"/>
</dbReference>
<dbReference type="RefSeq" id="WP_045800900.1">
    <property type="nucleotide sequence ID" value="NZ_CP011071.1"/>
</dbReference>
<evidence type="ECO:0000256" key="6">
    <source>
        <dbReference type="ARBA" id="ARBA00023295"/>
    </source>
</evidence>
<dbReference type="EMBL" id="CP011071">
    <property type="protein sequence ID" value="AKA34094.1"/>
    <property type="molecule type" value="Genomic_DNA"/>
</dbReference>
<dbReference type="NCBIfam" id="NF011678">
    <property type="entry name" value="PRK15098.1"/>
    <property type="match status" value="1"/>
</dbReference>
<dbReference type="GO" id="GO:0008422">
    <property type="term" value="F:beta-glucosidase activity"/>
    <property type="evidence" value="ECO:0007669"/>
    <property type="project" value="UniProtKB-EC"/>
</dbReference>
<evidence type="ECO:0000313" key="11">
    <source>
        <dbReference type="Proteomes" id="UP000032726"/>
    </source>
</evidence>
<dbReference type="Gene3D" id="3.40.50.1700">
    <property type="entry name" value="Glycoside hydrolase family 3 C-terminal domain"/>
    <property type="match status" value="1"/>
</dbReference>
<dbReference type="SMART" id="SM01217">
    <property type="entry name" value="Fn3_like"/>
    <property type="match status" value="1"/>
</dbReference>
<dbReference type="OrthoDB" id="9805821at2"/>
<accession>A0A0D5YQA5</accession>
<gene>
    <name evidence="10" type="ORF">VC82_413</name>
</gene>
<feature type="signal peptide" evidence="8">
    <location>
        <begin position="1"/>
        <end position="24"/>
    </location>
</feature>
<keyword evidence="6 7" id="KW-0326">Glycosidase</keyword>
<dbReference type="InterPro" id="IPR051915">
    <property type="entry name" value="Cellulose_Degrad_GH3"/>
</dbReference>
<keyword evidence="11" id="KW-1185">Reference proteome</keyword>
<dbReference type="InterPro" id="IPR036962">
    <property type="entry name" value="Glyco_hydro_3_N_sf"/>
</dbReference>
<dbReference type="KEGG" id="mlt:VC82_413"/>
<evidence type="ECO:0000256" key="4">
    <source>
        <dbReference type="ARBA" id="ARBA00022729"/>
    </source>
</evidence>